<dbReference type="InterPro" id="IPR011990">
    <property type="entry name" value="TPR-like_helical_dom_sf"/>
</dbReference>
<dbReference type="GO" id="GO:0003677">
    <property type="term" value="F:DNA binding"/>
    <property type="evidence" value="ECO:0007669"/>
    <property type="project" value="UniProtKB-UniRule"/>
</dbReference>
<dbReference type="InterPro" id="IPR016032">
    <property type="entry name" value="Sig_transdc_resp-reg_C-effctor"/>
</dbReference>
<dbReference type="InterPro" id="IPR001867">
    <property type="entry name" value="OmpR/PhoB-type_DNA-bd"/>
</dbReference>
<proteinExistence type="inferred from homology"/>
<dbReference type="SUPFAM" id="SSF48452">
    <property type="entry name" value="TPR-like"/>
    <property type="match status" value="1"/>
</dbReference>
<dbReference type="Pfam" id="PF03704">
    <property type="entry name" value="BTAD"/>
    <property type="match status" value="1"/>
</dbReference>
<evidence type="ECO:0000256" key="5">
    <source>
        <dbReference type="ARBA" id="ARBA00023163"/>
    </source>
</evidence>
<organism evidence="9 10">
    <name type="scientific">Streptomyces boluensis</name>
    <dbReference type="NCBI Taxonomy" id="1775135"/>
    <lineage>
        <taxon>Bacteria</taxon>
        <taxon>Bacillati</taxon>
        <taxon>Actinomycetota</taxon>
        <taxon>Actinomycetes</taxon>
        <taxon>Kitasatosporales</taxon>
        <taxon>Streptomycetaceae</taxon>
        <taxon>Streptomyces</taxon>
    </lineage>
</organism>
<evidence type="ECO:0000256" key="1">
    <source>
        <dbReference type="ARBA" id="ARBA00005820"/>
    </source>
</evidence>
<dbReference type="FunFam" id="1.25.40.10:FF:000222">
    <property type="entry name" value="SARP family transcriptional regulator"/>
    <property type="match status" value="1"/>
</dbReference>
<dbReference type="Proteomes" id="UP000598297">
    <property type="component" value="Unassembled WGS sequence"/>
</dbReference>
<evidence type="ECO:0000313" key="10">
    <source>
        <dbReference type="Proteomes" id="UP000598297"/>
    </source>
</evidence>
<dbReference type="CDD" id="cd15831">
    <property type="entry name" value="BTAD"/>
    <property type="match status" value="1"/>
</dbReference>
<dbReference type="EMBL" id="JAAAHS010000002">
    <property type="protein sequence ID" value="NBE49929.1"/>
    <property type="molecule type" value="Genomic_DNA"/>
</dbReference>
<feature type="DNA-binding region" description="OmpR/PhoB-type" evidence="6">
    <location>
        <begin position="1"/>
        <end position="98"/>
    </location>
</feature>
<dbReference type="InterPro" id="IPR051677">
    <property type="entry name" value="AfsR-DnrI-RedD_regulator"/>
</dbReference>
<evidence type="ECO:0000256" key="3">
    <source>
        <dbReference type="ARBA" id="ARBA00023015"/>
    </source>
</evidence>
<comment type="similarity">
    <text evidence="1">Belongs to the AfsR/DnrI/RedD regulatory family.</text>
</comment>
<dbReference type="SMART" id="SM00862">
    <property type="entry name" value="Trans_reg_C"/>
    <property type="match status" value="1"/>
</dbReference>
<dbReference type="PANTHER" id="PTHR35807:SF1">
    <property type="entry name" value="TRANSCRIPTIONAL REGULATOR REDD"/>
    <property type="match status" value="1"/>
</dbReference>
<keyword evidence="4 6" id="KW-0238">DNA-binding</keyword>
<dbReference type="Gene3D" id="1.10.10.10">
    <property type="entry name" value="Winged helix-like DNA-binding domain superfamily/Winged helix DNA-binding domain"/>
    <property type="match status" value="1"/>
</dbReference>
<keyword evidence="2" id="KW-0902">Two-component regulatory system</keyword>
<dbReference type="PANTHER" id="PTHR35807">
    <property type="entry name" value="TRANSCRIPTIONAL REGULATOR REDD-RELATED"/>
    <property type="match status" value="1"/>
</dbReference>
<keyword evidence="10" id="KW-1185">Reference proteome</keyword>
<protein>
    <submittedName>
        <fullName evidence="9">Transcriptional regulator</fullName>
    </submittedName>
</protein>
<dbReference type="RefSeq" id="WP_161692814.1">
    <property type="nucleotide sequence ID" value="NZ_JAAAHS010000002.1"/>
</dbReference>
<feature type="region of interest" description="Disordered" evidence="7">
    <location>
        <begin position="247"/>
        <end position="269"/>
    </location>
</feature>
<dbReference type="InterPro" id="IPR036388">
    <property type="entry name" value="WH-like_DNA-bd_sf"/>
</dbReference>
<accession>A0A964XI80</accession>
<keyword evidence="3" id="KW-0805">Transcription regulation</keyword>
<evidence type="ECO:0000256" key="6">
    <source>
        <dbReference type="PROSITE-ProRule" id="PRU01091"/>
    </source>
</evidence>
<feature type="domain" description="OmpR/PhoB-type" evidence="8">
    <location>
        <begin position="1"/>
        <end position="98"/>
    </location>
</feature>
<dbReference type="GO" id="GO:0006355">
    <property type="term" value="P:regulation of DNA-templated transcription"/>
    <property type="evidence" value="ECO:0007669"/>
    <property type="project" value="InterPro"/>
</dbReference>
<evidence type="ECO:0000256" key="2">
    <source>
        <dbReference type="ARBA" id="ARBA00023012"/>
    </source>
</evidence>
<evidence type="ECO:0000256" key="7">
    <source>
        <dbReference type="SAM" id="MobiDB-lite"/>
    </source>
</evidence>
<dbReference type="GO" id="GO:0000160">
    <property type="term" value="P:phosphorelay signal transduction system"/>
    <property type="evidence" value="ECO:0007669"/>
    <property type="project" value="UniProtKB-KW"/>
</dbReference>
<comment type="caution">
    <text evidence="9">The sequence shown here is derived from an EMBL/GenBank/DDBJ whole genome shotgun (WGS) entry which is preliminary data.</text>
</comment>
<keyword evidence="5" id="KW-0804">Transcription</keyword>
<dbReference type="OrthoDB" id="4336084at2"/>
<evidence type="ECO:0000256" key="4">
    <source>
        <dbReference type="ARBA" id="ARBA00023125"/>
    </source>
</evidence>
<dbReference type="SUPFAM" id="SSF46894">
    <property type="entry name" value="C-terminal effector domain of the bipartite response regulators"/>
    <property type="match status" value="1"/>
</dbReference>
<gene>
    <name evidence="9" type="ORF">GUY60_00500</name>
</gene>
<evidence type="ECO:0000259" key="8">
    <source>
        <dbReference type="PROSITE" id="PS51755"/>
    </source>
</evidence>
<name>A0A964XI80_9ACTN</name>
<dbReference type="SMART" id="SM01043">
    <property type="entry name" value="BTAD"/>
    <property type="match status" value="1"/>
</dbReference>
<dbReference type="Gene3D" id="1.25.40.10">
    <property type="entry name" value="Tetratricopeptide repeat domain"/>
    <property type="match status" value="1"/>
</dbReference>
<sequence length="281" mass="31114">MRVSLIGSFEFGGDGEQKIALKAVKLCQLLAVLALKPRETVPASTLIRELWGENPPAAAPRTLQTHIYHARKLLTESGLATEQRKLLLTRSPGYQLDVDVDAVDVRRFERLVRQAEAAVAEGALEAGAAHLTRALSLWRGPLLGDVPVGAVLAGQAVLLEELRIRAWELRVEIEHRWGRHREFLPDLRAIVDEYPLHEWFHGQLIVALHRSGRRGDALDAYQNLYRVLRNELGLEPSAELQRIQTDILESPGDSTPRGPHRPGGGSYRSAVTPLWSAALAG</sequence>
<dbReference type="PROSITE" id="PS51755">
    <property type="entry name" value="OMPR_PHOB"/>
    <property type="match status" value="1"/>
</dbReference>
<dbReference type="Pfam" id="PF00486">
    <property type="entry name" value="Trans_reg_C"/>
    <property type="match status" value="1"/>
</dbReference>
<dbReference type="AlphaFoldDB" id="A0A964XI80"/>
<reference evidence="9" key="1">
    <citation type="submission" date="2020-01" db="EMBL/GenBank/DDBJ databases">
        <title>Whole-genome analyses of novel actinobacteria.</title>
        <authorList>
            <person name="Sahin N."/>
        </authorList>
    </citation>
    <scope>NUCLEOTIDE SEQUENCE</scope>
    <source>
        <strain evidence="9">YC537</strain>
    </source>
</reference>
<evidence type="ECO:0000313" key="9">
    <source>
        <dbReference type="EMBL" id="NBE49929.1"/>
    </source>
</evidence>
<dbReference type="InterPro" id="IPR005158">
    <property type="entry name" value="BTAD"/>
</dbReference>